<proteinExistence type="predicted"/>
<dbReference type="SMART" id="SM00214">
    <property type="entry name" value="VWC"/>
    <property type="match status" value="1"/>
</dbReference>
<dbReference type="InterPro" id="IPR036201">
    <property type="entry name" value="Pacifastin_dom_sf"/>
</dbReference>
<evidence type="ECO:0000256" key="4">
    <source>
        <dbReference type="SAM" id="SignalP"/>
    </source>
</evidence>
<dbReference type="PROSITE" id="PS51446">
    <property type="entry name" value="PACIFASTIN"/>
    <property type="match status" value="1"/>
</dbReference>
<comment type="subcellular location">
    <subcellularLocation>
        <location evidence="1">Secreted</location>
    </subcellularLocation>
</comment>
<feature type="signal peptide" evidence="4">
    <location>
        <begin position="1"/>
        <end position="18"/>
    </location>
</feature>
<protein>
    <recommendedName>
        <fullName evidence="5">Pacifastin domain-containing protein</fullName>
    </recommendedName>
</protein>
<dbReference type="SMART" id="SM00289">
    <property type="entry name" value="WR1"/>
    <property type="match status" value="2"/>
</dbReference>
<evidence type="ECO:0000313" key="6">
    <source>
        <dbReference type="EnsemblMetazoa" id="G32079.1:cds"/>
    </source>
</evidence>
<dbReference type="Pfam" id="PF14625">
    <property type="entry name" value="Lustrin_cystein"/>
    <property type="match status" value="2"/>
</dbReference>
<sequence length="246" mass="26591">MLTFLIICTVTISSLAYGSLYQPQTPEYLKCPYGKYFKDIGKPPTCNPFAQVSCPPGFFCRGGPADQPGFCCKSNNPCKLGEPYSRNGNAPHCLGKSGISCPRGYTCIGTKTSSSVCCKGCTYRGESYFPTATFYNTEGERCTCGEYGKVRCTKPVNDVLYFTACRGANGKVYKVGQSFKVDCNTCSCTSNGQIICTLIACPTKCKYYGNVYTEGERFPARDGCNTCTCENDGSVSCTEIACGYGK</sequence>
<keyword evidence="3" id="KW-1015">Disulfide bond</keyword>
<dbReference type="Gene3D" id="2.10.70.10">
    <property type="entry name" value="Complement Module, domain 1"/>
    <property type="match status" value="2"/>
</dbReference>
<dbReference type="Proteomes" id="UP000005408">
    <property type="component" value="Unassembled WGS sequence"/>
</dbReference>
<accession>A0A8W8MFB1</accession>
<dbReference type="InterPro" id="IPR006150">
    <property type="entry name" value="Cys_repeat_1"/>
</dbReference>
<keyword evidence="7" id="KW-1185">Reference proteome</keyword>
<dbReference type="GO" id="GO:0030414">
    <property type="term" value="F:peptidase inhibitor activity"/>
    <property type="evidence" value="ECO:0007669"/>
    <property type="project" value="InterPro"/>
</dbReference>
<organism evidence="6 7">
    <name type="scientific">Magallana gigas</name>
    <name type="common">Pacific oyster</name>
    <name type="synonym">Crassostrea gigas</name>
    <dbReference type="NCBI Taxonomy" id="29159"/>
    <lineage>
        <taxon>Eukaryota</taxon>
        <taxon>Metazoa</taxon>
        <taxon>Spiralia</taxon>
        <taxon>Lophotrochozoa</taxon>
        <taxon>Mollusca</taxon>
        <taxon>Bivalvia</taxon>
        <taxon>Autobranchia</taxon>
        <taxon>Pteriomorphia</taxon>
        <taxon>Ostreida</taxon>
        <taxon>Ostreoidea</taxon>
        <taxon>Ostreidae</taxon>
        <taxon>Magallana</taxon>
    </lineage>
</organism>
<evidence type="ECO:0000259" key="5">
    <source>
        <dbReference type="PROSITE" id="PS51446"/>
    </source>
</evidence>
<evidence type="ECO:0000256" key="3">
    <source>
        <dbReference type="ARBA" id="ARBA00023157"/>
    </source>
</evidence>
<dbReference type="EnsemblMetazoa" id="G32079.1">
    <property type="protein sequence ID" value="G32079.1:cds"/>
    <property type="gene ID" value="G32079"/>
</dbReference>
<dbReference type="InterPro" id="IPR008037">
    <property type="entry name" value="Pacifastin_dom"/>
</dbReference>
<feature type="domain" description="Pacifastin" evidence="5">
    <location>
        <begin position="170"/>
        <end position="204"/>
    </location>
</feature>
<name>A0A8W8MFB1_MAGGI</name>
<evidence type="ECO:0000313" key="7">
    <source>
        <dbReference type="Proteomes" id="UP000005408"/>
    </source>
</evidence>
<dbReference type="AlphaFoldDB" id="A0A8W8MFB1"/>
<keyword evidence="4" id="KW-0732">Signal</keyword>
<dbReference type="InterPro" id="IPR001007">
    <property type="entry name" value="VWF_dom"/>
</dbReference>
<dbReference type="SUPFAM" id="SSF57603">
    <property type="entry name" value="FnI-like domain"/>
    <property type="match status" value="1"/>
</dbReference>
<keyword evidence="2" id="KW-0964">Secreted</keyword>
<reference evidence="6" key="1">
    <citation type="submission" date="2022-08" db="UniProtKB">
        <authorList>
            <consortium name="EnsemblMetazoa"/>
        </authorList>
    </citation>
    <scope>IDENTIFICATION</scope>
    <source>
        <strain evidence="6">05x7-T-G4-1.051#20</strain>
    </source>
</reference>
<dbReference type="GO" id="GO:0005576">
    <property type="term" value="C:extracellular region"/>
    <property type="evidence" value="ECO:0007669"/>
    <property type="project" value="UniProtKB-SubCell"/>
</dbReference>
<dbReference type="Pfam" id="PF05375">
    <property type="entry name" value="Pacifastin_I"/>
    <property type="match status" value="2"/>
</dbReference>
<evidence type="ECO:0000256" key="1">
    <source>
        <dbReference type="ARBA" id="ARBA00004613"/>
    </source>
</evidence>
<evidence type="ECO:0000256" key="2">
    <source>
        <dbReference type="ARBA" id="ARBA00022525"/>
    </source>
</evidence>
<dbReference type="SUPFAM" id="SSF57283">
    <property type="entry name" value="PMP inhibitors"/>
    <property type="match status" value="1"/>
</dbReference>
<dbReference type="InterPro" id="IPR028150">
    <property type="entry name" value="Lustrin_cystein"/>
</dbReference>
<feature type="chain" id="PRO_5036456135" description="Pacifastin domain-containing protein" evidence="4">
    <location>
        <begin position="19"/>
        <end position="246"/>
    </location>
</feature>